<name>G4TDH1_SERID</name>
<accession>G4TDH1</accession>
<keyword evidence="2" id="KW-1185">Reference proteome</keyword>
<comment type="caution">
    <text evidence="1">The sequence shown here is derived from an EMBL/GenBank/DDBJ whole genome shotgun (WGS) entry which is preliminary data.</text>
</comment>
<proteinExistence type="predicted"/>
<sequence>MSRGFQQVQQSARLAQGANHEQLLMERLNRYSMRAKNMTWGWGPHYDRRWAGSFWIGSVKIGASRWWLMSKDAAKEDAARDALLRLDRHGYH</sequence>
<reference evidence="1 2" key="1">
    <citation type="journal article" date="2011" name="PLoS Pathog.">
        <title>Endophytic Life Strategies Decoded by Genome and Transcriptome Analyses of the Mutualistic Root Symbiont Piriformospora indica.</title>
        <authorList>
            <person name="Zuccaro A."/>
            <person name="Lahrmann U."/>
            <person name="Guldener U."/>
            <person name="Langen G."/>
            <person name="Pfiffi S."/>
            <person name="Biedenkopf D."/>
            <person name="Wong P."/>
            <person name="Samans B."/>
            <person name="Grimm C."/>
            <person name="Basiewicz M."/>
            <person name="Murat C."/>
            <person name="Martin F."/>
            <person name="Kogel K.H."/>
        </authorList>
    </citation>
    <scope>NUCLEOTIDE SEQUENCE [LARGE SCALE GENOMIC DNA]</scope>
    <source>
        <strain evidence="1 2">DSM 11827</strain>
    </source>
</reference>
<gene>
    <name evidence="1" type="ORF">PIIN_03272</name>
</gene>
<dbReference type="AlphaFoldDB" id="G4TDH1"/>
<dbReference type="InParanoid" id="G4TDH1"/>
<protein>
    <recommendedName>
        <fullName evidence="3">DRBM domain-containing protein</fullName>
    </recommendedName>
</protein>
<dbReference type="Proteomes" id="UP000007148">
    <property type="component" value="Unassembled WGS sequence"/>
</dbReference>
<dbReference type="HOGENOM" id="CLU_152732_0_0_1"/>
<dbReference type="EMBL" id="CAFZ01000053">
    <property type="protein sequence ID" value="CCA69373.1"/>
    <property type="molecule type" value="Genomic_DNA"/>
</dbReference>
<evidence type="ECO:0008006" key="3">
    <source>
        <dbReference type="Google" id="ProtNLM"/>
    </source>
</evidence>
<organism evidence="1 2">
    <name type="scientific">Serendipita indica (strain DSM 11827)</name>
    <name type="common">Root endophyte fungus</name>
    <name type="synonym">Piriformospora indica</name>
    <dbReference type="NCBI Taxonomy" id="1109443"/>
    <lineage>
        <taxon>Eukaryota</taxon>
        <taxon>Fungi</taxon>
        <taxon>Dikarya</taxon>
        <taxon>Basidiomycota</taxon>
        <taxon>Agaricomycotina</taxon>
        <taxon>Agaricomycetes</taxon>
        <taxon>Sebacinales</taxon>
        <taxon>Serendipitaceae</taxon>
        <taxon>Serendipita</taxon>
    </lineage>
</organism>
<evidence type="ECO:0000313" key="1">
    <source>
        <dbReference type="EMBL" id="CCA69373.1"/>
    </source>
</evidence>
<evidence type="ECO:0000313" key="2">
    <source>
        <dbReference type="Proteomes" id="UP000007148"/>
    </source>
</evidence>